<dbReference type="RefSeq" id="WP_002492693.1">
    <property type="nucleotide sequence ID" value="NZ_AP021848.1"/>
</dbReference>
<dbReference type="EMBL" id="SCHB01000007">
    <property type="protein sequence ID" value="TBW71608.1"/>
    <property type="molecule type" value="Genomic_DNA"/>
</dbReference>
<feature type="transmembrane region" description="Helical" evidence="1">
    <location>
        <begin position="155"/>
        <end position="173"/>
    </location>
</feature>
<evidence type="ECO:0000313" key="2">
    <source>
        <dbReference type="EMBL" id="TBW71608.1"/>
    </source>
</evidence>
<dbReference type="InterPro" id="IPR025699">
    <property type="entry name" value="ABC2_memb-like"/>
</dbReference>
<dbReference type="AlphaFoldDB" id="A0A4Q9WBK8"/>
<feature type="transmembrane region" description="Helical" evidence="1">
    <location>
        <begin position="121"/>
        <end position="143"/>
    </location>
</feature>
<comment type="caution">
    <text evidence="2">The sequence shown here is derived from an EMBL/GenBank/DDBJ whole genome shotgun (WGS) entry which is preliminary data.</text>
</comment>
<keyword evidence="1" id="KW-1133">Transmembrane helix</keyword>
<gene>
    <name evidence="2" type="ORF">EQ812_10390</name>
</gene>
<feature type="transmembrane region" description="Helical" evidence="1">
    <location>
        <begin position="90"/>
        <end position="109"/>
    </location>
</feature>
<evidence type="ECO:0000256" key="1">
    <source>
        <dbReference type="SAM" id="Phobius"/>
    </source>
</evidence>
<dbReference type="GeneID" id="58091704"/>
<accession>A0A4Q9WBK8</accession>
<reference evidence="2 3" key="1">
    <citation type="journal article" date="2019" name="Sci. Transl. Med.">
        <title>Quorum sensing between bacterial species on the skin protects against epidermal injury in atopic dermatitis.</title>
        <authorList>
            <person name="Williams M.R."/>
        </authorList>
    </citation>
    <scope>NUCLEOTIDE SEQUENCE [LARGE SCALE GENOMIC DNA]</scope>
    <source>
        <strain evidence="2 3">E7</strain>
    </source>
</reference>
<evidence type="ECO:0000313" key="3">
    <source>
        <dbReference type="Proteomes" id="UP000293637"/>
    </source>
</evidence>
<proteinExistence type="predicted"/>
<dbReference type="Pfam" id="PF13346">
    <property type="entry name" value="ABC2_membrane_5"/>
    <property type="match status" value="1"/>
</dbReference>
<sequence length="221" mass="25801">MKSLLMRNFKLRQWTLYIYLGLLVFFPIYIIITVNTDFGFIIFIPIGIILMIISIFDAGHMFRVHKRLGGQQAYIYFASLPVSKKDMLRANYLTCLLLTLFGALVIGLYDSQTIDNELMNRLHISTAYSFLIVNFLSIPIAFPKYTEYKRKGVSYVGYLIFMLIVIPVMYSFFFTVLNHALFNNQLSKNEVAYFLNNGLLVIAIIIFIINYFIQLKYIKRL</sequence>
<keyword evidence="1" id="KW-0812">Transmembrane</keyword>
<organism evidence="2 3">
    <name type="scientific">Staphylococcus lugdunensis</name>
    <dbReference type="NCBI Taxonomy" id="28035"/>
    <lineage>
        <taxon>Bacteria</taxon>
        <taxon>Bacillati</taxon>
        <taxon>Bacillota</taxon>
        <taxon>Bacilli</taxon>
        <taxon>Bacillales</taxon>
        <taxon>Staphylococcaceae</taxon>
        <taxon>Staphylococcus</taxon>
    </lineage>
</organism>
<evidence type="ECO:0008006" key="4">
    <source>
        <dbReference type="Google" id="ProtNLM"/>
    </source>
</evidence>
<keyword evidence="1" id="KW-0472">Membrane</keyword>
<feature type="transmembrane region" description="Helical" evidence="1">
    <location>
        <begin position="193"/>
        <end position="213"/>
    </location>
</feature>
<dbReference type="NCBIfam" id="NF047560">
    <property type="entry name" value="PSM_export_PmtB"/>
    <property type="match status" value="1"/>
</dbReference>
<feature type="transmembrane region" description="Helical" evidence="1">
    <location>
        <begin position="38"/>
        <end position="58"/>
    </location>
</feature>
<protein>
    <recommendedName>
        <fullName evidence="4">ABC-2 transporter permease</fullName>
    </recommendedName>
</protein>
<name>A0A4Q9WBK8_STALU</name>
<feature type="transmembrane region" description="Helical" evidence="1">
    <location>
        <begin position="14"/>
        <end position="32"/>
    </location>
</feature>
<dbReference type="Proteomes" id="UP000293637">
    <property type="component" value="Unassembled WGS sequence"/>
</dbReference>